<evidence type="ECO:0000313" key="1">
    <source>
        <dbReference type="EMBL" id="MFK3866844.1"/>
    </source>
</evidence>
<reference evidence="1 2" key="1">
    <citation type="submission" date="2024-11" db="EMBL/GenBank/DDBJ databases">
        <title>The Natural Products Discovery Center: Release of the First 8490 Sequenced Strains for Exploring Actinobacteria Biosynthetic Diversity.</title>
        <authorList>
            <person name="Kalkreuter E."/>
            <person name="Kautsar S.A."/>
            <person name="Yang D."/>
            <person name="Bader C.D."/>
            <person name="Teijaro C.N."/>
            <person name="Fluegel L."/>
            <person name="Davis C.M."/>
            <person name="Simpson J.R."/>
            <person name="Lauterbach L."/>
            <person name="Steele A.D."/>
            <person name="Gui C."/>
            <person name="Meng S."/>
            <person name="Li G."/>
            <person name="Viehrig K."/>
            <person name="Ye F."/>
            <person name="Su P."/>
            <person name="Kiefer A.F."/>
            <person name="Nichols A."/>
            <person name="Cepeda A.J."/>
            <person name="Yan W."/>
            <person name="Fan B."/>
            <person name="Jiang Y."/>
            <person name="Adhikari A."/>
            <person name="Zheng C.-J."/>
            <person name="Schuster L."/>
            <person name="Cowan T.M."/>
            <person name="Smanski M.J."/>
            <person name="Chevrette M.G."/>
            <person name="De Carvalho L.P.S."/>
            <person name="Shen B."/>
        </authorList>
    </citation>
    <scope>NUCLEOTIDE SEQUENCE [LARGE SCALE GENOMIC DNA]</scope>
    <source>
        <strain evidence="1 2">NPDC078403</strain>
    </source>
</reference>
<protein>
    <submittedName>
        <fullName evidence="1">Uncharacterized protein</fullName>
    </submittedName>
</protein>
<gene>
    <name evidence="1" type="ORF">ACI2JU_23655</name>
</gene>
<comment type="caution">
    <text evidence="1">The sequence shown here is derived from an EMBL/GenBank/DDBJ whole genome shotgun (WGS) entry which is preliminary data.</text>
</comment>
<keyword evidence="2" id="KW-1185">Reference proteome</keyword>
<evidence type="ECO:0000313" key="2">
    <source>
        <dbReference type="Proteomes" id="UP001620262"/>
    </source>
</evidence>
<dbReference type="EMBL" id="JBJDOT010000075">
    <property type="protein sequence ID" value="MFK3866844.1"/>
    <property type="molecule type" value="Genomic_DNA"/>
</dbReference>
<accession>A0ABW8L4P9</accession>
<proteinExistence type="predicted"/>
<dbReference type="Proteomes" id="UP001620262">
    <property type="component" value="Unassembled WGS sequence"/>
</dbReference>
<name>A0ABW8L4P9_9GAMM</name>
<sequence length="43" mass="4875">MKLEPLIKTIICQGNIDNFTAGEVRTAYIVRILMTLITDSHQL</sequence>
<organism evidence="1 2">
    <name type="scientific">Pseudoalteromonas rhizosphaerae</name>
    <dbReference type="NCBI Taxonomy" id="2518973"/>
    <lineage>
        <taxon>Bacteria</taxon>
        <taxon>Pseudomonadati</taxon>
        <taxon>Pseudomonadota</taxon>
        <taxon>Gammaproteobacteria</taxon>
        <taxon>Alteromonadales</taxon>
        <taxon>Pseudoalteromonadaceae</taxon>
        <taxon>Pseudoalteromonas</taxon>
    </lineage>
</organism>
<dbReference type="RefSeq" id="WP_404676686.1">
    <property type="nucleotide sequence ID" value="NZ_JBJDOT010000075.1"/>
</dbReference>